<feature type="region of interest" description="Disordered" evidence="1">
    <location>
        <begin position="64"/>
        <end position="88"/>
    </location>
</feature>
<protein>
    <submittedName>
        <fullName evidence="2">CotO family spore coat protein</fullName>
    </submittedName>
</protein>
<proteinExistence type="predicted"/>
<sequence>MKEHTKKREPLLYIHQPSFQPPKPMMQETYSAQKAIKQKKEWLKKQKEQEQRELKFKEQELQIQEKQEKKKEPFKEEQKVLEVGNSTQETAPIKEKKRKRFFLESLGEPGFFGAPLSEKEVVVQEPIFSKIKKEEAIPVTTKEEVQEIVQKYNEQVTMKEEPTSTEVKQESSVKRVKSFREMTTLERLDYLLNFPKQLPPVPCLFQTEAKGLKGFLVGKTEDSIEVKLMDKSKTHVAISELKEVRMLGF</sequence>
<dbReference type="RefSeq" id="WP_322444675.1">
    <property type="nucleotide sequence ID" value="NZ_JAXOFX010000001.1"/>
</dbReference>
<keyword evidence="2" id="KW-0167">Capsid protein</keyword>
<keyword evidence="3" id="KW-1185">Reference proteome</keyword>
<feature type="compositionally biased region" description="Basic and acidic residues" evidence="1">
    <location>
        <begin position="1"/>
        <end position="10"/>
    </location>
</feature>
<accession>A0ABU5IT93</accession>
<dbReference type="Proteomes" id="UP001290455">
    <property type="component" value="Unassembled WGS sequence"/>
</dbReference>
<organism evidence="2 3">
    <name type="scientific">Robertmurraya mangrovi</name>
    <dbReference type="NCBI Taxonomy" id="3098077"/>
    <lineage>
        <taxon>Bacteria</taxon>
        <taxon>Bacillati</taxon>
        <taxon>Bacillota</taxon>
        <taxon>Bacilli</taxon>
        <taxon>Bacillales</taxon>
        <taxon>Bacillaceae</taxon>
        <taxon>Robertmurraya</taxon>
    </lineage>
</organism>
<keyword evidence="2" id="KW-0946">Virion</keyword>
<feature type="compositionally biased region" description="Basic and acidic residues" evidence="1">
    <location>
        <begin position="64"/>
        <end position="80"/>
    </location>
</feature>
<evidence type="ECO:0000256" key="1">
    <source>
        <dbReference type="SAM" id="MobiDB-lite"/>
    </source>
</evidence>
<dbReference type="Pfam" id="PF14153">
    <property type="entry name" value="Spore_coat_CotO"/>
    <property type="match status" value="1"/>
</dbReference>
<name>A0ABU5IT93_9BACI</name>
<evidence type="ECO:0000313" key="3">
    <source>
        <dbReference type="Proteomes" id="UP001290455"/>
    </source>
</evidence>
<comment type="caution">
    <text evidence="2">The sequence shown here is derived from an EMBL/GenBank/DDBJ whole genome shotgun (WGS) entry which is preliminary data.</text>
</comment>
<reference evidence="2 3" key="1">
    <citation type="submission" date="2023-11" db="EMBL/GenBank/DDBJ databases">
        <title>Bacillus jintuensis, isolated from a mudflat on the Beibu Gulf coast.</title>
        <authorList>
            <person name="Li M."/>
        </authorList>
    </citation>
    <scope>NUCLEOTIDE SEQUENCE [LARGE SCALE GENOMIC DNA]</scope>
    <source>
        <strain evidence="2 3">31A1R</strain>
    </source>
</reference>
<dbReference type="InterPro" id="IPR025439">
    <property type="entry name" value="Spore_coat_CotO"/>
</dbReference>
<feature type="region of interest" description="Disordered" evidence="1">
    <location>
        <begin position="1"/>
        <end position="28"/>
    </location>
</feature>
<evidence type="ECO:0000313" key="2">
    <source>
        <dbReference type="EMBL" id="MDZ5470372.1"/>
    </source>
</evidence>
<gene>
    <name evidence="2" type="ORF">SM124_01290</name>
</gene>
<dbReference type="EMBL" id="JAXOFX010000001">
    <property type="protein sequence ID" value="MDZ5470372.1"/>
    <property type="molecule type" value="Genomic_DNA"/>
</dbReference>